<evidence type="ECO:0000259" key="9">
    <source>
        <dbReference type="Pfam" id="PF18565"/>
    </source>
</evidence>
<dbReference type="SUPFAM" id="SSF49373">
    <property type="entry name" value="Invasin/intimin cell-adhesion fragments"/>
    <property type="match status" value="1"/>
</dbReference>
<dbReference type="Gene3D" id="2.60.120.260">
    <property type="entry name" value="Galactose-binding domain-like"/>
    <property type="match status" value="1"/>
</dbReference>
<dbReference type="PANTHER" id="PTHR42732:SF1">
    <property type="entry name" value="BETA-MANNOSIDASE"/>
    <property type="match status" value="1"/>
</dbReference>
<dbReference type="InterPro" id="IPR008964">
    <property type="entry name" value="Invasin/intimin_cell_adhesion"/>
</dbReference>
<dbReference type="Pfam" id="PF18565">
    <property type="entry name" value="Glyco_hydro2_C5"/>
    <property type="match status" value="1"/>
</dbReference>
<dbReference type="InterPro" id="IPR013783">
    <property type="entry name" value="Ig-like_fold"/>
</dbReference>
<dbReference type="InterPro" id="IPR051913">
    <property type="entry name" value="GH2_Domain-Containing"/>
</dbReference>
<dbReference type="SUPFAM" id="SSF51445">
    <property type="entry name" value="(Trans)glycosidases"/>
    <property type="match status" value="1"/>
</dbReference>
<dbReference type="Pfam" id="PF02836">
    <property type="entry name" value="Glyco_hydro_2_C"/>
    <property type="match status" value="1"/>
</dbReference>
<dbReference type="InterPro" id="IPR032311">
    <property type="entry name" value="DUF4982"/>
</dbReference>
<feature type="signal peptide" evidence="4">
    <location>
        <begin position="1"/>
        <end position="21"/>
    </location>
</feature>
<dbReference type="InterPro" id="IPR006104">
    <property type="entry name" value="Glyco_hydro_2_N"/>
</dbReference>
<feature type="domain" description="Glycoside hydrolase family 2 immunoglobulin-like beta-sandwich" evidence="5">
    <location>
        <begin position="190"/>
        <end position="293"/>
    </location>
</feature>
<dbReference type="InterPro" id="IPR006103">
    <property type="entry name" value="Glyco_hydro_2_cat"/>
</dbReference>
<evidence type="ECO:0000256" key="3">
    <source>
        <dbReference type="ARBA" id="ARBA00023295"/>
    </source>
</evidence>
<organism evidence="10 11">
    <name type="scientific">Reichenbachiella carrageenanivorans</name>
    <dbReference type="NCBI Taxonomy" id="2979869"/>
    <lineage>
        <taxon>Bacteria</taxon>
        <taxon>Pseudomonadati</taxon>
        <taxon>Bacteroidota</taxon>
        <taxon>Cytophagia</taxon>
        <taxon>Cytophagales</taxon>
        <taxon>Reichenbachiellaceae</taxon>
        <taxon>Reichenbachiella</taxon>
    </lineage>
</organism>
<sequence>MKKIIYIYCVVAIMSLSFSQAQENTQDFNFNWEFKLSQDSVATKELMLSGGDWEAVRLPHDWVIKGSFDSANYDTAPATGYIYGGGIGWYKKKFDLDLSDAEEAFILFDGVYNNSEVWINGQYLGFHPYGYSPFFYDLSEHLHADGKANEIVVKVDHTRYADSRWYTGAGIYRNVSLIVKNKLDVPIWGTFVTTPKVTAASAEVAAQIQVANHFGKTHKGTLTTQILSPAGEIVATASVDFVLKAGEEQTINQSFEVASPELWDIYQPNLYRAVTTLESKKLSSSTTTTFGIRQFKFDPNTGFTLNGTNHKIKGVCLHHDAGLVGAAVPKGVWRRRLQILKDGGCNAIRIAHNPGSNEFLDLCDEMGFLVQDEFFDEWDNPKDKRWNQNERSVDYVTRGYGEHFQEWAEKDLKAVMLSHRNHPSIIQWSIGNEIEWTYPRNADATGFFNNMDWSGNYFWSESPYSPEKIKEQLEVLPKGKYDMGETAQKLSDWTKEMDTTRPVVANCILPSASHLSGVGDALDIIGYSYRRVLYDYGHKNYPNKVIMGTENLPQYHEWKAIMDRPFISGTFLWTGIDYMGEIRKPWPTKGTLSGMLDFAGFTKPSYHMMKTLWNSEPHIYLATKELNKSINRIDEQSGQLVAKNPKAWETALWVWHDVNNHWNYVPGEIVSVELYSNCESIELFLNGESRGKRTLDEFEDHIYKWGVPFEAGELKAVGQLNGQTVEQVLRTASQPVAIQLTIDETTLQADGYDVAHVVAQLVDEDGHPVKSEEAKITFDIDGDLRMLGVDNGSGTSTQDFYANEVVTNQGKALFIVQSLKTKGDATIKASGKDLTSAQVKLEVE</sequence>
<proteinExistence type="inferred from homology"/>
<dbReference type="Pfam" id="PF16355">
    <property type="entry name" value="DUF4982"/>
    <property type="match status" value="1"/>
</dbReference>
<keyword evidence="3" id="KW-0326">Glycosidase</keyword>
<dbReference type="Pfam" id="PF02837">
    <property type="entry name" value="Glyco_hydro_2_N"/>
    <property type="match status" value="1"/>
</dbReference>
<evidence type="ECO:0000259" key="5">
    <source>
        <dbReference type="Pfam" id="PF00703"/>
    </source>
</evidence>
<keyword evidence="4" id="KW-0732">Signal</keyword>
<dbReference type="InterPro" id="IPR006102">
    <property type="entry name" value="Ig-like_GH2"/>
</dbReference>
<evidence type="ECO:0000259" key="7">
    <source>
        <dbReference type="Pfam" id="PF02837"/>
    </source>
</evidence>
<dbReference type="PRINTS" id="PR00132">
    <property type="entry name" value="GLHYDRLASE2"/>
</dbReference>
<evidence type="ECO:0000313" key="10">
    <source>
        <dbReference type="EMBL" id="UXX77848.1"/>
    </source>
</evidence>
<feature type="domain" description="Glycoside hydrolase family 2 catalytic" evidence="6">
    <location>
        <begin position="302"/>
        <end position="434"/>
    </location>
</feature>
<dbReference type="InterPro" id="IPR006101">
    <property type="entry name" value="Glyco_hydro_2"/>
</dbReference>
<dbReference type="InterPro" id="IPR008979">
    <property type="entry name" value="Galactose-bd-like_sf"/>
</dbReference>
<dbReference type="Proteomes" id="UP001062165">
    <property type="component" value="Chromosome"/>
</dbReference>
<feature type="domain" description="Glycosyl hydrolases family 2 sugar binding" evidence="7">
    <location>
        <begin position="30"/>
        <end position="179"/>
    </location>
</feature>
<dbReference type="Gene3D" id="2.60.40.10">
    <property type="entry name" value="Immunoglobulins"/>
    <property type="match status" value="3"/>
</dbReference>
<dbReference type="InterPro" id="IPR017853">
    <property type="entry name" value="GH"/>
</dbReference>
<name>A0ABY6CYD7_9BACT</name>
<keyword evidence="2" id="KW-0378">Hydrolase</keyword>
<dbReference type="SUPFAM" id="SSF49785">
    <property type="entry name" value="Galactose-binding domain-like"/>
    <property type="match status" value="1"/>
</dbReference>
<evidence type="ECO:0000256" key="4">
    <source>
        <dbReference type="SAM" id="SignalP"/>
    </source>
</evidence>
<evidence type="ECO:0000259" key="6">
    <source>
        <dbReference type="Pfam" id="PF02836"/>
    </source>
</evidence>
<accession>A0ABY6CYD7</accession>
<evidence type="ECO:0000259" key="8">
    <source>
        <dbReference type="Pfam" id="PF16355"/>
    </source>
</evidence>
<keyword evidence="11" id="KW-1185">Reference proteome</keyword>
<evidence type="ECO:0000256" key="2">
    <source>
        <dbReference type="ARBA" id="ARBA00022801"/>
    </source>
</evidence>
<dbReference type="SUPFAM" id="SSF49303">
    <property type="entry name" value="beta-Galactosidase/glucuronidase domain"/>
    <property type="match status" value="1"/>
</dbReference>
<dbReference type="PANTHER" id="PTHR42732">
    <property type="entry name" value="BETA-GALACTOSIDASE"/>
    <property type="match status" value="1"/>
</dbReference>
<dbReference type="InterPro" id="IPR040605">
    <property type="entry name" value="Glyco_hydro2_dom5"/>
</dbReference>
<feature type="domain" description="Glycoside hydrolase family 2" evidence="9">
    <location>
        <begin position="738"/>
        <end position="840"/>
    </location>
</feature>
<evidence type="ECO:0000256" key="1">
    <source>
        <dbReference type="ARBA" id="ARBA00007401"/>
    </source>
</evidence>
<comment type="similarity">
    <text evidence="1">Belongs to the glycosyl hydrolase 2 family.</text>
</comment>
<feature type="domain" description="DUF4982" evidence="8">
    <location>
        <begin position="667"/>
        <end position="725"/>
    </location>
</feature>
<dbReference type="InterPro" id="IPR036156">
    <property type="entry name" value="Beta-gal/glucu_dom_sf"/>
</dbReference>
<reference evidence="10" key="1">
    <citation type="submission" date="2022-10" db="EMBL/GenBank/DDBJ databases">
        <title>Comparative genomics and taxonomic characterization of three novel marine species of genus Reichenbachiella exhibiting antioxidant and polysaccharide degradation activities.</title>
        <authorList>
            <person name="Muhammad N."/>
            <person name="Lee Y.-J."/>
            <person name="Ko J."/>
            <person name="Kim S.-G."/>
        </authorList>
    </citation>
    <scope>NUCLEOTIDE SEQUENCE</scope>
    <source>
        <strain evidence="10">Wsw4-B4</strain>
    </source>
</reference>
<dbReference type="EMBL" id="CP106735">
    <property type="protein sequence ID" value="UXX77848.1"/>
    <property type="molecule type" value="Genomic_DNA"/>
</dbReference>
<evidence type="ECO:0000313" key="11">
    <source>
        <dbReference type="Proteomes" id="UP001062165"/>
    </source>
</evidence>
<dbReference type="Gene3D" id="3.20.20.80">
    <property type="entry name" value="Glycosidases"/>
    <property type="match status" value="1"/>
</dbReference>
<gene>
    <name evidence="10" type="ORF">N7E81_10760</name>
</gene>
<feature type="chain" id="PRO_5045858220" evidence="4">
    <location>
        <begin position="22"/>
        <end position="844"/>
    </location>
</feature>
<dbReference type="Pfam" id="PF00703">
    <property type="entry name" value="Glyco_hydro_2"/>
    <property type="match status" value="1"/>
</dbReference>
<dbReference type="RefSeq" id="WP_263049595.1">
    <property type="nucleotide sequence ID" value="NZ_CP106735.1"/>
</dbReference>
<protein>
    <submittedName>
        <fullName evidence="10">DUF4982 domain-containing protein</fullName>
    </submittedName>
</protein>